<sequence length="142" mass="16280">METCTFWQDKNNPDYSGYYFGGSIHIDTAGNKKPYPYQSTKNDKDGTWNQLLHTEQIFVSDSAEKYIRIDSGKFKSKFLAKTSAEEEEEKIESITRIDGKIFNKGIWVSINVAVPYKSLTKQQAVEMMKSVEVIKGFDTIDK</sequence>
<name>A0A127PJF9_9BURK</name>
<dbReference type="PATRIC" id="fig|158899.10.peg.5118"/>
<dbReference type="AlphaFoldDB" id="A0A127PJF9"/>
<accession>A0A127PJF9</accession>
<dbReference type="Proteomes" id="UP000072421">
    <property type="component" value="Chromosome"/>
</dbReference>
<gene>
    <name evidence="1" type="ORF">CFter6_5194</name>
</gene>
<organism evidence="1">
    <name type="scientific">Collimonas fungivorans</name>
    <dbReference type="NCBI Taxonomy" id="158899"/>
    <lineage>
        <taxon>Bacteria</taxon>
        <taxon>Pseudomonadati</taxon>
        <taxon>Pseudomonadota</taxon>
        <taxon>Betaproteobacteria</taxon>
        <taxon>Burkholderiales</taxon>
        <taxon>Oxalobacteraceae</taxon>
        <taxon>Collimonas</taxon>
    </lineage>
</organism>
<dbReference type="EMBL" id="CP013232">
    <property type="protein sequence ID" value="AMO97764.1"/>
    <property type="molecule type" value="Genomic_DNA"/>
</dbReference>
<evidence type="ECO:0000313" key="1">
    <source>
        <dbReference type="EMBL" id="AMO97764.1"/>
    </source>
</evidence>
<evidence type="ECO:0000313" key="2">
    <source>
        <dbReference type="Proteomes" id="UP000072421"/>
    </source>
</evidence>
<reference evidence="1 2" key="1">
    <citation type="submission" date="2015-11" db="EMBL/GenBank/DDBJ databases">
        <title>Exploring the genomic traits of fungus-feeding bacterial genus Collimonas.</title>
        <authorList>
            <person name="Song C."/>
            <person name="Schmidt R."/>
            <person name="de Jager V."/>
            <person name="Krzyzanowska D."/>
            <person name="Jongedijk E."/>
            <person name="Cankar K."/>
            <person name="Beekwilder J."/>
            <person name="van Veen A."/>
            <person name="de Boer W."/>
            <person name="van Veen J.A."/>
            <person name="Garbeva P."/>
        </authorList>
    </citation>
    <scope>NUCLEOTIDE SEQUENCE [LARGE SCALE GENOMIC DNA]</scope>
    <source>
        <strain evidence="1 2">Ter6</strain>
    </source>
</reference>
<proteinExistence type="predicted"/>
<protein>
    <submittedName>
        <fullName evidence="1">Uncharacterized protein</fullName>
    </submittedName>
</protein>